<dbReference type="SUPFAM" id="SSF52172">
    <property type="entry name" value="CheY-like"/>
    <property type="match status" value="1"/>
</dbReference>
<dbReference type="EMBL" id="BMXR01000007">
    <property type="protein sequence ID" value="GGX59334.1"/>
    <property type="molecule type" value="Genomic_DNA"/>
</dbReference>
<dbReference type="PIRSF" id="PIRSF036382">
    <property type="entry name" value="RR_antiterm"/>
    <property type="match status" value="1"/>
</dbReference>
<organism evidence="4 5">
    <name type="scientific">Saccharospirillum salsuginis</name>
    <dbReference type="NCBI Taxonomy" id="418750"/>
    <lineage>
        <taxon>Bacteria</taxon>
        <taxon>Pseudomonadati</taxon>
        <taxon>Pseudomonadota</taxon>
        <taxon>Gammaproteobacteria</taxon>
        <taxon>Oceanospirillales</taxon>
        <taxon>Saccharospirillaceae</taxon>
        <taxon>Saccharospirillum</taxon>
    </lineage>
</organism>
<dbReference type="Proteomes" id="UP000626148">
    <property type="component" value="Unassembled WGS sequence"/>
</dbReference>
<reference evidence="4" key="1">
    <citation type="journal article" date="2014" name="Int. J. Syst. Evol. Microbiol.">
        <title>Complete genome sequence of Corynebacterium casei LMG S-19264T (=DSM 44701T), isolated from a smear-ripened cheese.</title>
        <authorList>
            <consortium name="US DOE Joint Genome Institute (JGI-PGF)"/>
            <person name="Walter F."/>
            <person name="Albersmeier A."/>
            <person name="Kalinowski J."/>
            <person name="Ruckert C."/>
        </authorList>
    </citation>
    <scope>NUCLEOTIDE SEQUENCE</scope>
    <source>
        <strain evidence="4">KCTC 22169</strain>
    </source>
</reference>
<gene>
    <name evidence="4" type="ORF">GCM10007392_28990</name>
</gene>
<evidence type="ECO:0000259" key="2">
    <source>
        <dbReference type="PROSITE" id="PS50110"/>
    </source>
</evidence>
<protein>
    <submittedName>
        <fullName evidence="4">Two-component system response regulator</fullName>
    </submittedName>
</protein>
<dbReference type="InterPro" id="IPR008327">
    <property type="entry name" value="Sig_transdc_resp-reg_antiterm"/>
</dbReference>
<dbReference type="Pfam" id="PF03861">
    <property type="entry name" value="ANTAR"/>
    <property type="match status" value="1"/>
</dbReference>
<dbReference type="SMART" id="SM01012">
    <property type="entry name" value="ANTAR"/>
    <property type="match status" value="1"/>
</dbReference>
<dbReference type="PROSITE" id="PS50110">
    <property type="entry name" value="RESPONSE_REGULATORY"/>
    <property type="match status" value="1"/>
</dbReference>
<dbReference type="InterPro" id="IPR011006">
    <property type="entry name" value="CheY-like_superfamily"/>
</dbReference>
<feature type="domain" description="ANTAR" evidence="3">
    <location>
        <begin position="138"/>
        <end position="199"/>
    </location>
</feature>
<evidence type="ECO:0000259" key="3">
    <source>
        <dbReference type="PROSITE" id="PS50921"/>
    </source>
</evidence>
<dbReference type="Pfam" id="PF00072">
    <property type="entry name" value="Response_reg"/>
    <property type="match status" value="1"/>
</dbReference>
<dbReference type="InterPro" id="IPR001789">
    <property type="entry name" value="Sig_transdc_resp-reg_receiver"/>
</dbReference>
<dbReference type="PROSITE" id="PS50921">
    <property type="entry name" value="ANTAR"/>
    <property type="match status" value="1"/>
</dbReference>
<feature type="domain" description="Response regulatory" evidence="2">
    <location>
        <begin position="18"/>
        <end position="132"/>
    </location>
</feature>
<proteinExistence type="predicted"/>
<dbReference type="InterPro" id="IPR036388">
    <property type="entry name" value="WH-like_DNA-bd_sf"/>
</dbReference>
<dbReference type="PANTHER" id="PTHR43367:SF1">
    <property type="entry name" value="TWO-COMPONENT RESPONSE REGULATOR-LIKE APRR6-RELATED"/>
    <property type="match status" value="1"/>
</dbReference>
<reference evidence="4" key="2">
    <citation type="submission" date="2020-09" db="EMBL/GenBank/DDBJ databases">
        <authorList>
            <person name="Sun Q."/>
            <person name="Kim S."/>
        </authorList>
    </citation>
    <scope>NUCLEOTIDE SEQUENCE</scope>
    <source>
        <strain evidence="4">KCTC 22169</strain>
    </source>
</reference>
<dbReference type="GO" id="GO:0000160">
    <property type="term" value="P:phosphorelay signal transduction system"/>
    <property type="evidence" value="ECO:0007669"/>
    <property type="project" value="InterPro"/>
</dbReference>
<dbReference type="GO" id="GO:0003723">
    <property type="term" value="F:RNA binding"/>
    <property type="evidence" value="ECO:0007669"/>
    <property type="project" value="InterPro"/>
</dbReference>
<keyword evidence="5" id="KW-1185">Reference proteome</keyword>
<accession>A0A918KD99</accession>
<evidence type="ECO:0000313" key="4">
    <source>
        <dbReference type="EMBL" id="GGX59334.1"/>
    </source>
</evidence>
<feature type="modified residue" description="4-aspartylphosphate" evidence="1">
    <location>
        <position position="68"/>
    </location>
</feature>
<dbReference type="SMART" id="SM00448">
    <property type="entry name" value="REC"/>
    <property type="match status" value="1"/>
</dbReference>
<evidence type="ECO:0000313" key="5">
    <source>
        <dbReference type="Proteomes" id="UP000626148"/>
    </source>
</evidence>
<dbReference type="AlphaFoldDB" id="A0A918KD99"/>
<keyword evidence="1" id="KW-0597">Phosphoprotein</keyword>
<dbReference type="Gene3D" id="3.40.50.2300">
    <property type="match status" value="1"/>
</dbReference>
<comment type="caution">
    <text evidence="4">The sequence shown here is derived from an EMBL/GenBank/DDBJ whole genome shotgun (WGS) entry which is preliminary data.</text>
</comment>
<dbReference type="InterPro" id="IPR005561">
    <property type="entry name" value="ANTAR"/>
</dbReference>
<dbReference type="PANTHER" id="PTHR43367">
    <property type="match status" value="1"/>
</dbReference>
<evidence type="ECO:0000256" key="1">
    <source>
        <dbReference type="PROSITE-ProRule" id="PRU00169"/>
    </source>
</evidence>
<sequence>MPGRRDSSLSQAQIGKMNILVIDNQPERARVIEEALTALDHAVVIRTPDQTRIHQLVASFQPDVVIVDAQSPDRDMLEDVALTSDRNPRPIIFFAEDDDSEVIRQSIEAGVSAYIVDGLQPERVNTIIKVAISRFEAFQSLRGELDKTRTELADRKVIDRAKGLLMKHRDCDEDAAFNAMRKMAMNKSVRLVEIAHDVIDLFES</sequence>
<name>A0A918KD99_9GAMM</name>
<dbReference type="Gene3D" id="1.10.10.10">
    <property type="entry name" value="Winged helix-like DNA-binding domain superfamily/Winged helix DNA-binding domain"/>
    <property type="match status" value="1"/>
</dbReference>